<gene>
    <name evidence="2" type="ORF">TrCOL_g3159</name>
</gene>
<feature type="compositionally biased region" description="Pro residues" evidence="1">
    <location>
        <begin position="395"/>
        <end position="416"/>
    </location>
</feature>
<dbReference type="Proteomes" id="UP001165065">
    <property type="component" value="Unassembled WGS sequence"/>
</dbReference>
<dbReference type="AlphaFoldDB" id="A0A9W7GFK7"/>
<protein>
    <submittedName>
        <fullName evidence="2">Uncharacterized protein</fullName>
    </submittedName>
</protein>
<dbReference type="OrthoDB" id="10441355at2759"/>
<name>A0A9W7GFK7_9STRA</name>
<feature type="region of interest" description="Disordered" evidence="1">
    <location>
        <begin position="490"/>
        <end position="569"/>
    </location>
</feature>
<evidence type="ECO:0000313" key="2">
    <source>
        <dbReference type="EMBL" id="GMI44894.1"/>
    </source>
</evidence>
<reference evidence="3" key="1">
    <citation type="journal article" date="2023" name="Commun. Biol.">
        <title>Genome analysis of Parmales, the sister group of diatoms, reveals the evolutionary specialization of diatoms from phago-mixotrophs to photoautotrophs.</title>
        <authorList>
            <person name="Ban H."/>
            <person name="Sato S."/>
            <person name="Yoshikawa S."/>
            <person name="Yamada K."/>
            <person name="Nakamura Y."/>
            <person name="Ichinomiya M."/>
            <person name="Sato N."/>
            <person name="Blanc-Mathieu R."/>
            <person name="Endo H."/>
            <person name="Kuwata A."/>
            <person name="Ogata H."/>
        </authorList>
    </citation>
    <scope>NUCLEOTIDE SEQUENCE [LARGE SCALE GENOMIC DNA]</scope>
</reference>
<feature type="region of interest" description="Disordered" evidence="1">
    <location>
        <begin position="388"/>
        <end position="477"/>
    </location>
</feature>
<evidence type="ECO:0000313" key="3">
    <source>
        <dbReference type="Proteomes" id="UP001165065"/>
    </source>
</evidence>
<feature type="compositionally biased region" description="Acidic residues" evidence="1">
    <location>
        <begin position="508"/>
        <end position="524"/>
    </location>
</feature>
<dbReference type="EMBL" id="BRYA01000231">
    <property type="protein sequence ID" value="GMI44894.1"/>
    <property type="molecule type" value="Genomic_DNA"/>
</dbReference>
<sequence length="569" mass="61333">MSKWMTGGSYRLKNNRRSKHGAIKYSGVDTRPPFGGYKGTVSGLSQFGGGTQGVANAAATVQQTPVRVNPFSNPFEEYKFGSPPVSRVQTRILQTGMGSPSGNSDIFALNRNRAGGGGGGGWAKRRKANNTGFEFANGGHGDAPPTQIKPFGGGNPNGGYPNQVEGGSNFGSWENLENNRSAGNAAVNVPQYDRQYQQQGYDTQQQQQYAYHQQQHYQYEQPEYDQHVPTIGLNRFQLAAPPPEQEMRYFNEGSEVNVNGQHIISQASDAMNESAQQTSQDKNGTLEAHEVQKLQSPLSLEVPNKATDFTPRESDAKKKIMESARNALPDYFTILDTSTSTPREMLEILYARVDGGNVSSSEFKIVVDSIRLLESAADRMRQPLNTQVQLSTQPAIPPPPEPPTTSASPPPPPPHISPNVGESWTLFGEKMGKRSPSPLTSPSVASGAVSTQILQKSKHSNLMSPSPEPSSASGADAGHLSVLALLKKNLSENPKSPAPEAVKVGEECKEEVEECEEEPEEESEGATSWLLELQEGGDEPHKGGKRTIPPCALAPPPTTAPPSAMESID</sequence>
<accession>A0A9W7GFK7</accession>
<evidence type="ECO:0000256" key="1">
    <source>
        <dbReference type="SAM" id="MobiDB-lite"/>
    </source>
</evidence>
<keyword evidence="3" id="KW-1185">Reference proteome</keyword>
<proteinExistence type="predicted"/>
<feature type="compositionally biased region" description="Polar residues" evidence="1">
    <location>
        <begin position="437"/>
        <end position="463"/>
    </location>
</feature>
<organism evidence="2 3">
    <name type="scientific">Triparma columacea</name>
    <dbReference type="NCBI Taxonomy" id="722753"/>
    <lineage>
        <taxon>Eukaryota</taxon>
        <taxon>Sar</taxon>
        <taxon>Stramenopiles</taxon>
        <taxon>Ochrophyta</taxon>
        <taxon>Bolidophyceae</taxon>
        <taxon>Parmales</taxon>
        <taxon>Triparmaceae</taxon>
        <taxon>Triparma</taxon>
    </lineage>
</organism>
<comment type="caution">
    <text evidence="2">The sequence shown here is derived from an EMBL/GenBank/DDBJ whole genome shotgun (WGS) entry which is preliminary data.</text>
</comment>